<evidence type="ECO:0000256" key="7">
    <source>
        <dbReference type="ARBA" id="ARBA00022759"/>
    </source>
</evidence>
<sequence length="291" mass="31360">MPKATKGGFYAVQRGRSTGVVLTWSECEALTKGFAGSVYKKFPTRQQAEEFVRGSGYGGAPAVSNSAEGECGGVKETTTRIARSEAKSKMEPKPYSRPSASIGSASRLKRRPISSPGARRKIVVYCDGSSIGNGKQGARAGWGVYFSDPDLTHLSESRRLPGPVQTNNRAELMSLIRAIELSPDDGRDLLLLTDSQYSMNCVGSWIKSWKLRDWRTSSGSPVQNKDLIQRLDSAISQRSIPPKLEYVRAHAGIEGNEIVDGMAKFGASLPLPLSDEGGFGLGDHDAANADF</sequence>
<comment type="similarity">
    <text evidence="3 10">Belongs to the RNase H family.</text>
</comment>
<dbReference type="InterPro" id="IPR002156">
    <property type="entry name" value="RNaseH_domain"/>
</dbReference>
<dbReference type="GO" id="GO:0000287">
    <property type="term" value="F:magnesium ion binding"/>
    <property type="evidence" value="ECO:0007669"/>
    <property type="project" value="UniProtKB-UniRule"/>
</dbReference>
<keyword evidence="7 10" id="KW-0255">Endonuclease</keyword>
<dbReference type="GO" id="GO:0004523">
    <property type="term" value="F:RNA-DNA hybrid ribonuclease activity"/>
    <property type="evidence" value="ECO:0007669"/>
    <property type="project" value="UniProtKB-UniRule"/>
</dbReference>
<dbReference type="InterPro" id="IPR011320">
    <property type="entry name" value="RNase_H1_N"/>
</dbReference>
<dbReference type="GO" id="GO:0003676">
    <property type="term" value="F:nucleic acid binding"/>
    <property type="evidence" value="ECO:0007669"/>
    <property type="project" value="UniProtKB-UniRule"/>
</dbReference>
<dbReference type="PIRSF" id="PIRSF036852">
    <property type="entry name" value="Ribonuclease_H1_euk"/>
    <property type="match status" value="1"/>
</dbReference>
<keyword evidence="14" id="KW-1185">Reference proteome</keyword>
<evidence type="ECO:0000256" key="2">
    <source>
        <dbReference type="ARBA" id="ARBA00001946"/>
    </source>
</evidence>
<name>A0A317XRB2_9BASI</name>
<dbReference type="Pfam" id="PF01693">
    <property type="entry name" value="Cauli_VI"/>
    <property type="match status" value="1"/>
</dbReference>
<dbReference type="PANTHER" id="PTHR10642">
    <property type="entry name" value="RIBONUCLEASE H1"/>
    <property type="match status" value="1"/>
</dbReference>
<dbReference type="PROSITE" id="PS50879">
    <property type="entry name" value="RNASE_H_1"/>
    <property type="match status" value="1"/>
</dbReference>
<evidence type="ECO:0000256" key="4">
    <source>
        <dbReference type="ARBA" id="ARBA00012180"/>
    </source>
</evidence>
<keyword evidence="6 10" id="KW-0479">Metal-binding</keyword>
<feature type="compositionally biased region" description="Basic and acidic residues" evidence="11">
    <location>
        <begin position="83"/>
        <end position="94"/>
    </location>
</feature>
<evidence type="ECO:0000256" key="6">
    <source>
        <dbReference type="ARBA" id="ARBA00022723"/>
    </source>
</evidence>
<evidence type="ECO:0000256" key="5">
    <source>
        <dbReference type="ARBA" id="ARBA00022722"/>
    </source>
</evidence>
<comment type="cofactor">
    <cofactor evidence="2 10">
        <name>Mg(2+)</name>
        <dbReference type="ChEBI" id="CHEBI:18420"/>
    </cofactor>
</comment>
<accession>A0A317XRB2</accession>
<evidence type="ECO:0000256" key="9">
    <source>
        <dbReference type="ARBA" id="ARBA00022842"/>
    </source>
</evidence>
<dbReference type="STRING" id="1882483.A0A317XRB2"/>
<keyword evidence="9 10" id="KW-0460">Magnesium</keyword>
<dbReference type="Proteomes" id="UP000246740">
    <property type="component" value="Unassembled WGS sequence"/>
</dbReference>
<dbReference type="GO" id="GO:0043137">
    <property type="term" value="P:DNA replication, removal of RNA primer"/>
    <property type="evidence" value="ECO:0007669"/>
    <property type="project" value="TreeGrafter"/>
</dbReference>
<comment type="function">
    <text evidence="10">Endonuclease that specifically degrades the RNA of RNA-DNA hybrids.</text>
</comment>
<protein>
    <recommendedName>
        <fullName evidence="4 10">Ribonuclease H</fullName>
        <shortName evidence="10">RNase H</shortName>
        <ecNumber evidence="4 10">3.1.26.4</ecNumber>
    </recommendedName>
</protein>
<dbReference type="AlphaFoldDB" id="A0A317XRB2"/>
<evidence type="ECO:0000256" key="11">
    <source>
        <dbReference type="SAM" id="MobiDB-lite"/>
    </source>
</evidence>
<dbReference type="FunFam" id="3.40.970.10:FF:000001">
    <property type="entry name" value="Ribonuclease H1"/>
    <property type="match status" value="1"/>
</dbReference>
<dbReference type="FunCoup" id="A0A317XRB2">
    <property type="interactions" value="53"/>
</dbReference>
<dbReference type="CDD" id="cd09280">
    <property type="entry name" value="RNase_HI_eukaryote_like"/>
    <property type="match status" value="1"/>
</dbReference>
<dbReference type="InterPro" id="IPR036397">
    <property type="entry name" value="RNaseH_sf"/>
</dbReference>
<feature type="region of interest" description="Disordered" evidence="11">
    <location>
        <begin position="83"/>
        <end position="114"/>
    </location>
</feature>
<evidence type="ECO:0000256" key="3">
    <source>
        <dbReference type="ARBA" id="ARBA00005300"/>
    </source>
</evidence>
<dbReference type="EMBL" id="KZ819194">
    <property type="protein sequence ID" value="PWY99888.1"/>
    <property type="molecule type" value="Genomic_DNA"/>
</dbReference>
<dbReference type="PANTHER" id="PTHR10642:SF26">
    <property type="entry name" value="RIBONUCLEASE H1"/>
    <property type="match status" value="1"/>
</dbReference>
<dbReference type="Pfam" id="PF00075">
    <property type="entry name" value="RNase_H"/>
    <property type="match status" value="1"/>
</dbReference>
<evidence type="ECO:0000256" key="1">
    <source>
        <dbReference type="ARBA" id="ARBA00000077"/>
    </source>
</evidence>
<evidence type="ECO:0000256" key="8">
    <source>
        <dbReference type="ARBA" id="ARBA00022801"/>
    </source>
</evidence>
<dbReference type="EC" id="3.1.26.4" evidence="4 10"/>
<keyword evidence="5 10" id="KW-0540">Nuclease</keyword>
<proteinExistence type="inferred from homology"/>
<dbReference type="InParanoid" id="A0A317XRB2"/>
<evidence type="ECO:0000256" key="10">
    <source>
        <dbReference type="PIRNR" id="PIRNR036852"/>
    </source>
</evidence>
<comment type="catalytic activity">
    <reaction evidence="1 10">
        <text>Endonucleolytic cleavage to 5'-phosphomonoester.</text>
        <dbReference type="EC" id="3.1.26.4"/>
    </reaction>
</comment>
<dbReference type="Gene3D" id="3.40.970.10">
    <property type="entry name" value="Ribonuclease H1, N-terminal domain"/>
    <property type="match status" value="1"/>
</dbReference>
<reference evidence="13 14" key="1">
    <citation type="journal article" date="2018" name="Mol. Biol. Evol.">
        <title>Broad Genomic Sampling Reveals a Smut Pathogenic Ancestry of the Fungal Clade Ustilaginomycotina.</title>
        <authorList>
            <person name="Kijpornyongpan T."/>
            <person name="Mondo S.J."/>
            <person name="Barry K."/>
            <person name="Sandor L."/>
            <person name="Lee J."/>
            <person name="Lipzen A."/>
            <person name="Pangilinan J."/>
            <person name="LaButti K."/>
            <person name="Hainaut M."/>
            <person name="Henrissat B."/>
            <person name="Grigoriev I.V."/>
            <person name="Spatafora J.W."/>
            <person name="Aime M.C."/>
        </authorList>
    </citation>
    <scope>NUCLEOTIDE SEQUENCE [LARGE SCALE GENOMIC DNA]</scope>
    <source>
        <strain evidence="13 14">MCA 3645</strain>
    </source>
</reference>
<dbReference type="SUPFAM" id="SSF55658">
    <property type="entry name" value="L9 N-domain-like"/>
    <property type="match status" value="1"/>
</dbReference>
<evidence type="ECO:0000313" key="13">
    <source>
        <dbReference type="EMBL" id="PWY99888.1"/>
    </source>
</evidence>
<dbReference type="InterPro" id="IPR037056">
    <property type="entry name" value="RNase_H1_N_sf"/>
</dbReference>
<dbReference type="InterPro" id="IPR050092">
    <property type="entry name" value="RNase_H"/>
</dbReference>
<evidence type="ECO:0000259" key="12">
    <source>
        <dbReference type="PROSITE" id="PS50879"/>
    </source>
</evidence>
<organism evidence="13 14">
    <name type="scientific">Testicularia cyperi</name>
    <dbReference type="NCBI Taxonomy" id="1882483"/>
    <lineage>
        <taxon>Eukaryota</taxon>
        <taxon>Fungi</taxon>
        <taxon>Dikarya</taxon>
        <taxon>Basidiomycota</taxon>
        <taxon>Ustilaginomycotina</taxon>
        <taxon>Ustilaginomycetes</taxon>
        <taxon>Ustilaginales</taxon>
        <taxon>Anthracoideaceae</taxon>
        <taxon>Testicularia</taxon>
    </lineage>
</organism>
<dbReference type="InterPro" id="IPR012337">
    <property type="entry name" value="RNaseH-like_sf"/>
</dbReference>
<dbReference type="InterPro" id="IPR017067">
    <property type="entry name" value="RNase_H1_euk"/>
</dbReference>
<dbReference type="InterPro" id="IPR009027">
    <property type="entry name" value="Ribosomal_bL9/RNase_H1_N"/>
</dbReference>
<keyword evidence="8 10" id="KW-0378">Hydrolase</keyword>
<evidence type="ECO:0000313" key="14">
    <source>
        <dbReference type="Proteomes" id="UP000246740"/>
    </source>
</evidence>
<dbReference type="Gene3D" id="3.30.420.10">
    <property type="entry name" value="Ribonuclease H-like superfamily/Ribonuclease H"/>
    <property type="match status" value="1"/>
</dbReference>
<gene>
    <name evidence="13" type="ORF">BCV70DRAFT_191006</name>
</gene>
<feature type="domain" description="RNase H type-1" evidence="12">
    <location>
        <begin position="118"/>
        <end position="268"/>
    </location>
</feature>
<dbReference type="SUPFAM" id="SSF53098">
    <property type="entry name" value="Ribonuclease H-like"/>
    <property type="match status" value="1"/>
</dbReference>
<dbReference type="OrthoDB" id="245563at2759"/>